<dbReference type="Gene3D" id="1.20.1260.10">
    <property type="match status" value="2"/>
</dbReference>
<evidence type="ECO:0000313" key="2">
    <source>
        <dbReference type="Proteomes" id="UP000019270"/>
    </source>
</evidence>
<dbReference type="Pfam" id="PF11553">
    <property type="entry name" value="DUF3231"/>
    <property type="match status" value="2"/>
</dbReference>
<dbReference type="InterPro" id="IPR012347">
    <property type="entry name" value="Ferritin-like"/>
</dbReference>
<comment type="caution">
    <text evidence="1">The sequence shown here is derived from an EMBL/GenBank/DDBJ whole genome shotgun (WGS) entry which is preliminary data.</text>
</comment>
<organism evidence="1 2">
    <name type="scientific">Cytobacillus firmus DS1</name>
    <dbReference type="NCBI Taxonomy" id="1307436"/>
    <lineage>
        <taxon>Bacteria</taxon>
        <taxon>Bacillati</taxon>
        <taxon>Bacillota</taxon>
        <taxon>Bacilli</taxon>
        <taxon>Bacillales</taxon>
        <taxon>Bacillaceae</taxon>
        <taxon>Cytobacillus</taxon>
    </lineage>
</organism>
<dbReference type="InterPro" id="IPR021617">
    <property type="entry name" value="DUF3231"/>
</dbReference>
<dbReference type="OrthoDB" id="1675670at2"/>
<evidence type="ECO:0000313" key="1">
    <source>
        <dbReference type="EMBL" id="EWG12996.1"/>
    </source>
</evidence>
<accession>W7LCQ1</accession>
<proteinExistence type="predicted"/>
<evidence type="ECO:0008006" key="3">
    <source>
        <dbReference type="Google" id="ProtNLM"/>
    </source>
</evidence>
<protein>
    <recommendedName>
        <fullName evidence="3">DUF3231 family protein</fullName>
    </recommendedName>
</protein>
<sequence length="333" mass="37682">MPERPPITSNELATLWMTYQQKTMFFRMLEYFIEQSNDEEAKKIMSDLQGEVASFIQRIAGIMKEEGAAIPVGFTEQDVTPDAPALFANGFDILFVRLMKSISMGLHTLHLSMSYREDIILLYRDLTSMTQEYSRKCTQYLLGKGLLIRAPFVTMPEKTEFVKDTNYLKGTNMLGSKRTINTVELGQLYFTIEANVTGMQMITGFAQCAQTKEVRKYFLEGTELAKGIISEFTEMLLEDGIQTPIGPGGHATRSTAAPFSDKLMMYCISLFCSFSIGKNAIGTAFSLRNDIPAKAAIFTKDIFEYAHRGAKIMIQNGWMEEPPQMEERRNLIK</sequence>
<dbReference type="eggNOG" id="ENOG502ZATW">
    <property type="taxonomic scope" value="Bacteria"/>
</dbReference>
<dbReference type="PATRIC" id="fig|1307436.3.peg.265"/>
<dbReference type="RefSeq" id="WP_035326011.1">
    <property type="nucleotide sequence ID" value="NZ_APVL01000001.1"/>
</dbReference>
<dbReference type="AlphaFoldDB" id="W7LCQ1"/>
<name>W7LCQ1_CYTFI</name>
<dbReference type="Proteomes" id="UP000019270">
    <property type="component" value="Unassembled WGS sequence"/>
</dbReference>
<reference evidence="2" key="1">
    <citation type="submission" date="2013-03" db="EMBL/GenBank/DDBJ databases">
        <title>Draft genome sequence of Bacillus firmus DS1.</title>
        <authorList>
            <person name="Peng D."/>
            <person name="Zhu L."/>
            <person name="Sun M."/>
        </authorList>
    </citation>
    <scope>NUCLEOTIDE SEQUENCE [LARGE SCALE GENOMIC DNA]</scope>
    <source>
        <strain evidence="2">DS1</strain>
    </source>
</reference>
<gene>
    <name evidence="1" type="ORF">PBF_01195</name>
</gene>
<dbReference type="EMBL" id="APVL01000001">
    <property type="protein sequence ID" value="EWG12996.1"/>
    <property type="molecule type" value="Genomic_DNA"/>
</dbReference>
<reference evidence="1 2" key="2">
    <citation type="journal article" date="2016" name="Sci. Rep.">
        <title>A novel serine protease, Sep1, from Bacillus firmus DS-1 has nematicidal activity and degrades multiple intestinal-associated nematode proteins.</title>
        <authorList>
            <person name="Geng C."/>
            <person name="Nie X."/>
            <person name="Tang Z."/>
            <person name="Zhang Y."/>
            <person name="Lin J."/>
            <person name="Sun M."/>
            <person name="Peng D."/>
        </authorList>
    </citation>
    <scope>NUCLEOTIDE SEQUENCE [LARGE SCALE GENOMIC DNA]</scope>
    <source>
        <strain evidence="1 2">DS1</strain>
    </source>
</reference>